<dbReference type="PROSITE" id="PS50885">
    <property type="entry name" value="HAMP"/>
    <property type="match status" value="2"/>
</dbReference>
<dbReference type="Gene3D" id="6.10.340.10">
    <property type="match status" value="1"/>
</dbReference>
<comment type="similarity">
    <text evidence="2">Belongs to the methyl-accepting chemotaxis (MCP) protein family.</text>
</comment>
<dbReference type="InterPro" id="IPR004089">
    <property type="entry name" value="MCPsignal_dom"/>
</dbReference>
<name>A0A2W5U8Y2_CERSP</name>
<evidence type="ECO:0000259" key="6">
    <source>
        <dbReference type="PROSITE" id="PS50885"/>
    </source>
</evidence>
<dbReference type="EMBL" id="QFQS01000028">
    <property type="protein sequence ID" value="PZQ94370.1"/>
    <property type="molecule type" value="Genomic_DNA"/>
</dbReference>
<gene>
    <name evidence="7" type="ORF">DI533_22380</name>
</gene>
<evidence type="ECO:0000313" key="8">
    <source>
        <dbReference type="Proteomes" id="UP000248975"/>
    </source>
</evidence>
<feature type="domain" description="HAMP" evidence="6">
    <location>
        <begin position="274"/>
        <end position="319"/>
    </location>
</feature>
<dbReference type="Gene3D" id="1.10.287.950">
    <property type="entry name" value="Methyl-accepting chemotaxis protein"/>
    <property type="match status" value="1"/>
</dbReference>
<accession>A0A2W5U8Y2</accession>
<evidence type="ECO:0000256" key="3">
    <source>
        <dbReference type="PROSITE-ProRule" id="PRU00284"/>
    </source>
</evidence>
<dbReference type="SMART" id="SM00304">
    <property type="entry name" value="HAMP"/>
    <property type="match status" value="1"/>
</dbReference>
<dbReference type="GO" id="GO:0016020">
    <property type="term" value="C:membrane"/>
    <property type="evidence" value="ECO:0007669"/>
    <property type="project" value="InterPro"/>
</dbReference>
<evidence type="ECO:0000256" key="1">
    <source>
        <dbReference type="ARBA" id="ARBA00022500"/>
    </source>
</evidence>
<keyword evidence="1" id="KW-0145">Chemotaxis</keyword>
<feature type="domain" description="Methyl-accepting transducer" evidence="5">
    <location>
        <begin position="324"/>
        <end position="553"/>
    </location>
</feature>
<dbReference type="GO" id="GO:0007165">
    <property type="term" value="P:signal transduction"/>
    <property type="evidence" value="ECO:0007669"/>
    <property type="project" value="UniProtKB-KW"/>
</dbReference>
<dbReference type="InterPro" id="IPR003660">
    <property type="entry name" value="HAMP_dom"/>
</dbReference>
<protein>
    <submittedName>
        <fullName evidence="7">Methyl-accepting chemotaxis protein</fullName>
    </submittedName>
</protein>
<keyword evidence="4" id="KW-0812">Transmembrane</keyword>
<dbReference type="Pfam" id="PF00672">
    <property type="entry name" value="HAMP"/>
    <property type="match status" value="1"/>
</dbReference>
<evidence type="ECO:0000256" key="2">
    <source>
        <dbReference type="ARBA" id="ARBA00029447"/>
    </source>
</evidence>
<keyword evidence="3" id="KW-0807">Transducer</keyword>
<evidence type="ECO:0000256" key="4">
    <source>
        <dbReference type="SAM" id="Phobius"/>
    </source>
</evidence>
<keyword evidence="4" id="KW-0472">Membrane</keyword>
<feature type="domain" description="HAMP" evidence="6">
    <location>
        <begin position="208"/>
        <end position="260"/>
    </location>
</feature>
<dbReference type="Proteomes" id="UP000248975">
    <property type="component" value="Unassembled WGS sequence"/>
</dbReference>
<organism evidence="7 8">
    <name type="scientific">Cereibacter sphaeroides</name>
    <name type="common">Rhodobacter sphaeroides</name>
    <dbReference type="NCBI Taxonomy" id="1063"/>
    <lineage>
        <taxon>Bacteria</taxon>
        <taxon>Pseudomonadati</taxon>
        <taxon>Pseudomonadota</taxon>
        <taxon>Alphaproteobacteria</taxon>
        <taxon>Rhodobacterales</taxon>
        <taxon>Paracoccaceae</taxon>
        <taxon>Cereibacter</taxon>
    </lineage>
</organism>
<sequence>MKIARLIPAAALGLVTLLLLSAAIAAFGIDRIRVGGPLQQSLQRSSDLVADILPPPAYVIEAYLEANQIIIEPEKQDEHIARLMKLRQAFDERHAYWSKQPLAPNIRQILTNDTYVPAERFWHAIDMQMIPAARQGNREGTIRAFAQVRQAYLEHRKAIDRLVAAAMQEQRDLVDRSHHSLTVTIIILAALGLAMLICLAVAIHMLMVRVVTPLVKIADVTKRLADGQHCVVPATDRTDELGELAGAVEYFRVTTRQQAEIDARDNEEKTAVTNALGDMLGGLASGDLRNQLSISFPPAYAAVGTNLNLAMANLRSMVQAVVFSADGIRNAANEISVATDDLSWRTQTNAASLSETAQALVMVDEQITQSRTATEETAEVAVRARALVNEGLGRIASAAQAMDQVQSSAEHINAVMEALDKIAFQTRVLAMNAAVEAGNAGEAGRGFAVVAELVSQLALRAEQEAHVARSRITETSEFISNAAENVRAVEAGFGSINGDVQQVDDLMQRLLQDSEAQAEMVKMIAQVVQSMDTMTQQNAAMVEEASAACRSLLTDTETMVNQTNQFKWDRREIHQSIEQERRDVAPKYIAAGRDHSTSTSPLLH</sequence>
<dbReference type="PANTHER" id="PTHR43531:SF11">
    <property type="entry name" value="METHYL-ACCEPTING CHEMOTAXIS PROTEIN 3"/>
    <property type="match status" value="1"/>
</dbReference>
<evidence type="ECO:0000259" key="5">
    <source>
        <dbReference type="PROSITE" id="PS50111"/>
    </source>
</evidence>
<keyword evidence="4" id="KW-1133">Transmembrane helix</keyword>
<dbReference type="PROSITE" id="PS50111">
    <property type="entry name" value="CHEMOTAXIS_TRANSDUC_2"/>
    <property type="match status" value="1"/>
</dbReference>
<dbReference type="SUPFAM" id="SSF158472">
    <property type="entry name" value="HAMP domain-like"/>
    <property type="match status" value="1"/>
</dbReference>
<comment type="caution">
    <text evidence="7">The sequence shown here is derived from an EMBL/GenBank/DDBJ whole genome shotgun (WGS) entry which is preliminary data.</text>
</comment>
<proteinExistence type="inferred from homology"/>
<feature type="transmembrane region" description="Helical" evidence="4">
    <location>
        <begin position="181"/>
        <end position="206"/>
    </location>
</feature>
<evidence type="ECO:0000313" key="7">
    <source>
        <dbReference type="EMBL" id="PZQ94370.1"/>
    </source>
</evidence>
<dbReference type="SMART" id="SM00283">
    <property type="entry name" value="MA"/>
    <property type="match status" value="1"/>
</dbReference>
<dbReference type="PANTHER" id="PTHR43531">
    <property type="entry name" value="PROTEIN ICFG"/>
    <property type="match status" value="1"/>
</dbReference>
<dbReference type="AlphaFoldDB" id="A0A2W5U8Y2"/>
<dbReference type="InterPro" id="IPR051310">
    <property type="entry name" value="MCP_chemotaxis"/>
</dbReference>
<dbReference type="Pfam" id="PF00015">
    <property type="entry name" value="MCPsignal"/>
    <property type="match status" value="1"/>
</dbReference>
<dbReference type="GO" id="GO:0006935">
    <property type="term" value="P:chemotaxis"/>
    <property type="evidence" value="ECO:0007669"/>
    <property type="project" value="UniProtKB-KW"/>
</dbReference>
<reference evidence="7 8" key="1">
    <citation type="submission" date="2017-08" db="EMBL/GenBank/DDBJ databases">
        <title>Infants hospitalized years apart are colonized by the same room-sourced microbial strains.</title>
        <authorList>
            <person name="Brooks B."/>
            <person name="Olm M.R."/>
            <person name="Firek B.A."/>
            <person name="Baker R."/>
            <person name="Thomas B.C."/>
            <person name="Morowitz M.J."/>
            <person name="Banfield J.F."/>
        </authorList>
    </citation>
    <scope>NUCLEOTIDE SEQUENCE [LARGE SCALE GENOMIC DNA]</scope>
    <source>
        <strain evidence="7">S2_003_000_R2_11</strain>
    </source>
</reference>
<dbReference type="SUPFAM" id="SSF58104">
    <property type="entry name" value="Methyl-accepting chemotaxis protein (MCP) signaling domain"/>
    <property type="match status" value="1"/>
</dbReference>